<name>A0A846TSQ1_9MICC</name>
<keyword evidence="3" id="KW-1185">Reference proteome</keyword>
<gene>
    <name evidence="2" type="ORF">GTW58_02330</name>
</gene>
<accession>A0A846TSQ1</accession>
<comment type="caution">
    <text evidence="2">The sequence shown here is derived from an EMBL/GenBank/DDBJ whole genome shotgun (WGS) entry which is preliminary data.</text>
</comment>
<feature type="transmembrane region" description="Helical" evidence="1">
    <location>
        <begin position="88"/>
        <end position="112"/>
    </location>
</feature>
<dbReference type="AlphaFoldDB" id="A0A846TSQ1"/>
<feature type="transmembrane region" description="Helical" evidence="1">
    <location>
        <begin position="118"/>
        <end position="135"/>
    </location>
</feature>
<feature type="transmembrane region" description="Helical" evidence="1">
    <location>
        <begin position="20"/>
        <end position="39"/>
    </location>
</feature>
<dbReference type="Proteomes" id="UP000521379">
    <property type="component" value="Unassembled WGS sequence"/>
</dbReference>
<evidence type="ECO:0000313" key="2">
    <source>
        <dbReference type="EMBL" id="NKE08802.1"/>
    </source>
</evidence>
<evidence type="ECO:0000256" key="1">
    <source>
        <dbReference type="SAM" id="Phobius"/>
    </source>
</evidence>
<sequence length="140" mass="15267">MPTLLPPADQQWERRRPARLTAVTILSYVLLMATFWIQTHDPEIVAAAANPELGMTIDPGPSLGTVVGMGLVYAIPLVLWLKGVPYVLHLMAALCVLGAVVFTLSAGTGLLWNWRVGTVPLAGLVVNLAWLLLAYRRDRI</sequence>
<evidence type="ECO:0008006" key="4">
    <source>
        <dbReference type="Google" id="ProtNLM"/>
    </source>
</evidence>
<dbReference type="EMBL" id="JAAVUN010000002">
    <property type="protein sequence ID" value="NKE08802.1"/>
    <property type="molecule type" value="Genomic_DNA"/>
</dbReference>
<keyword evidence="1" id="KW-0812">Transmembrane</keyword>
<proteinExistence type="predicted"/>
<feature type="transmembrane region" description="Helical" evidence="1">
    <location>
        <begin position="59"/>
        <end position="81"/>
    </location>
</feature>
<keyword evidence="1" id="KW-0472">Membrane</keyword>
<evidence type="ECO:0000313" key="3">
    <source>
        <dbReference type="Proteomes" id="UP000521379"/>
    </source>
</evidence>
<keyword evidence="1" id="KW-1133">Transmembrane helix</keyword>
<reference evidence="2 3" key="1">
    <citation type="submission" date="2020-02" db="EMBL/GenBank/DDBJ databases">
        <authorList>
            <person name="Sun Q."/>
        </authorList>
    </citation>
    <scope>NUCLEOTIDE SEQUENCE [LARGE SCALE GENOMIC DNA]</scope>
    <source>
        <strain evidence="2 3">YIM 13062</strain>
    </source>
</reference>
<dbReference type="RefSeq" id="WP_047690191.1">
    <property type="nucleotide sequence ID" value="NZ_JAAVUN010000002.1"/>
</dbReference>
<protein>
    <recommendedName>
        <fullName evidence="4">Integral membrane protein</fullName>
    </recommendedName>
</protein>
<organism evidence="2 3">
    <name type="scientific">Kocuria subflava</name>
    <dbReference type="NCBI Taxonomy" id="1736139"/>
    <lineage>
        <taxon>Bacteria</taxon>
        <taxon>Bacillati</taxon>
        <taxon>Actinomycetota</taxon>
        <taxon>Actinomycetes</taxon>
        <taxon>Micrococcales</taxon>
        <taxon>Micrococcaceae</taxon>
        <taxon>Kocuria</taxon>
    </lineage>
</organism>